<comment type="caution">
    <text evidence="1">The sequence shown here is derived from an EMBL/GenBank/DDBJ whole genome shotgun (WGS) entry which is preliminary data.</text>
</comment>
<gene>
    <name evidence="1" type="ORF">LF63_0111700</name>
</gene>
<proteinExistence type="predicted"/>
<dbReference type="EMBL" id="JROI01000013">
    <property type="protein sequence ID" value="KGI77250.1"/>
    <property type="molecule type" value="Genomic_DNA"/>
</dbReference>
<dbReference type="AlphaFoldDB" id="A0A099CW41"/>
<dbReference type="HOGENOM" id="CLU_1804243_0_0_6"/>
<organism evidence="1 2">
    <name type="scientific">Oleiagrimonas soli</name>
    <dbReference type="NCBI Taxonomy" id="1543381"/>
    <lineage>
        <taxon>Bacteria</taxon>
        <taxon>Pseudomonadati</taxon>
        <taxon>Pseudomonadota</taxon>
        <taxon>Gammaproteobacteria</taxon>
        <taxon>Lysobacterales</taxon>
        <taxon>Rhodanobacteraceae</taxon>
        <taxon>Oleiagrimonas</taxon>
    </lineage>
</organism>
<dbReference type="Proteomes" id="UP000029708">
    <property type="component" value="Unassembled WGS sequence"/>
</dbReference>
<evidence type="ECO:0000313" key="1">
    <source>
        <dbReference type="EMBL" id="KGI77250.1"/>
    </source>
</evidence>
<name>A0A099CW41_9GAMM</name>
<sequence>MSAVFAYGDGIGVDRSTGRVIVQQENLRLKFTFQPVIVAVKTRDVITFCFPEQVKRVSECAQSFRVAVMMDEIGMLRGYLSNDFAGAVIGSVVTDEYLEDAVGGLREHTAQALFDVIPVIAGCYTDRDSLCRYYVSRRFFKSV</sequence>
<accession>A0A099CW41</accession>
<reference evidence="1 2" key="1">
    <citation type="submission" date="2014-09" db="EMBL/GenBank/DDBJ databases">
        <title>Xanthomonadaceae 3.5X direct submission.</title>
        <authorList>
            <person name="Fang T."/>
            <person name="Wang H."/>
        </authorList>
    </citation>
    <scope>NUCLEOTIDE SEQUENCE [LARGE SCALE GENOMIC DNA]</scope>
    <source>
        <strain evidence="1 2">3.5X</strain>
    </source>
</reference>
<protein>
    <submittedName>
        <fullName evidence="1">Uncharacterized protein</fullName>
    </submittedName>
</protein>
<evidence type="ECO:0000313" key="2">
    <source>
        <dbReference type="Proteomes" id="UP000029708"/>
    </source>
</evidence>
<keyword evidence="2" id="KW-1185">Reference proteome</keyword>